<name>A0A8H6XYS8_9AGAR</name>
<comment type="caution">
    <text evidence="1">The sequence shown here is derived from an EMBL/GenBank/DDBJ whole genome shotgun (WGS) entry which is preliminary data.</text>
</comment>
<organism evidence="1 2">
    <name type="scientific">Mycena venus</name>
    <dbReference type="NCBI Taxonomy" id="2733690"/>
    <lineage>
        <taxon>Eukaryota</taxon>
        <taxon>Fungi</taxon>
        <taxon>Dikarya</taxon>
        <taxon>Basidiomycota</taxon>
        <taxon>Agaricomycotina</taxon>
        <taxon>Agaricomycetes</taxon>
        <taxon>Agaricomycetidae</taxon>
        <taxon>Agaricales</taxon>
        <taxon>Marasmiineae</taxon>
        <taxon>Mycenaceae</taxon>
        <taxon>Mycena</taxon>
    </lineage>
</organism>
<keyword evidence="2" id="KW-1185">Reference proteome</keyword>
<evidence type="ECO:0000313" key="1">
    <source>
        <dbReference type="EMBL" id="KAF7349051.1"/>
    </source>
</evidence>
<dbReference type="CDD" id="cd09917">
    <property type="entry name" value="F-box_SF"/>
    <property type="match status" value="1"/>
</dbReference>
<sequence length="480" mass="53774">MLFHNLDEDIIPQILVFCDVQSVLRIGQTNRLMHALASRKDIWLAVIQDLSCRGLIDFLPPEMLRKATVTDLLAEVKRAVMGPKTWSPTSSVPPTIARQRSVPLNESSRRFGAFKILPGGEYVALKDNSGLEIWAITPPKRIWTWHSTSERFQYAVELRDGGKTASLLICSSEPALQLEHVEIIEVDLTTGDWCLVFPHGKFFVLTLSLFDSEQVAFLLVNWSTEEYVAFKFRVVSASLFRDISRLVLLPKHVVVTYTSPSPPTNMVLAVYSMDSFSSSWLPIPVDCSLENLVYSTNIRPTALTHLPFKGHIHSRLMAQQSALCRDTYLLKLHVQWSAQEPVAAPSPSLSKRLFSRSRRATPPGDQSHRGEIPGTIFTFSLSNASTSQFALRTVSVVPSLCTRRFWWLLSFSGYGVTFSGLDDHPTVMDALQERDGVERERENFVTLAAAQYPSSIADLSPSSTAVVVIKGNELLILYYQ</sequence>
<dbReference type="AlphaFoldDB" id="A0A8H6XYS8"/>
<dbReference type="Proteomes" id="UP000620124">
    <property type="component" value="Unassembled WGS sequence"/>
</dbReference>
<protein>
    <recommendedName>
        <fullName evidence="3">F-box domain-containing protein</fullName>
    </recommendedName>
</protein>
<reference evidence="1" key="1">
    <citation type="submission" date="2020-05" db="EMBL/GenBank/DDBJ databases">
        <title>Mycena genomes resolve the evolution of fungal bioluminescence.</title>
        <authorList>
            <person name="Tsai I.J."/>
        </authorList>
    </citation>
    <scope>NUCLEOTIDE SEQUENCE</scope>
    <source>
        <strain evidence="1">CCC161011</strain>
    </source>
</reference>
<proteinExistence type="predicted"/>
<dbReference type="SUPFAM" id="SSF81383">
    <property type="entry name" value="F-box domain"/>
    <property type="match status" value="1"/>
</dbReference>
<evidence type="ECO:0008006" key="3">
    <source>
        <dbReference type="Google" id="ProtNLM"/>
    </source>
</evidence>
<dbReference type="EMBL" id="JACAZI010000011">
    <property type="protein sequence ID" value="KAF7349051.1"/>
    <property type="molecule type" value="Genomic_DNA"/>
</dbReference>
<accession>A0A8H6XYS8</accession>
<dbReference type="OrthoDB" id="3061096at2759"/>
<evidence type="ECO:0000313" key="2">
    <source>
        <dbReference type="Proteomes" id="UP000620124"/>
    </source>
</evidence>
<dbReference type="InterPro" id="IPR036047">
    <property type="entry name" value="F-box-like_dom_sf"/>
</dbReference>
<gene>
    <name evidence="1" type="ORF">MVEN_01426800</name>
</gene>